<dbReference type="Gene3D" id="3.30.565.10">
    <property type="entry name" value="Histidine kinase-like ATPase, C-terminal domain"/>
    <property type="match status" value="1"/>
</dbReference>
<dbReference type="InterPro" id="IPR005467">
    <property type="entry name" value="His_kinase_dom"/>
</dbReference>
<dbReference type="CDD" id="cd00082">
    <property type="entry name" value="HisKA"/>
    <property type="match status" value="1"/>
</dbReference>
<comment type="catalytic activity">
    <reaction evidence="1">
        <text>ATP + protein L-histidine = ADP + protein N-phospho-L-histidine.</text>
        <dbReference type="EC" id="2.7.13.3"/>
    </reaction>
</comment>
<keyword evidence="6" id="KW-0808">Transferase</keyword>
<dbReference type="InterPro" id="IPR036097">
    <property type="entry name" value="HisK_dim/P_sf"/>
</dbReference>
<evidence type="ECO:0000256" key="6">
    <source>
        <dbReference type="ARBA" id="ARBA00022679"/>
    </source>
</evidence>
<evidence type="ECO:0000256" key="4">
    <source>
        <dbReference type="ARBA" id="ARBA00022475"/>
    </source>
</evidence>
<organism evidence="16 17">
    <name type="scientific">Paenibacillus oleatilyticus</name>
    <dbReference type="NCBI Taxonomy" id="2594886"/>
    <lineage>
        <taxon>Bacteria</taxon>
        <taxon>Bacillati</taxon>
        <taxon>Bacillota</taxon>
        <taxon>Bacilli</taxon>
        <taxon>Bacillales</taxon>
        <taxon>Paenibacillaceae</taxon>
        <taxon>Paenibacillus</taxon>
    </lineage>
</organism>
<feature type="coiled-coil region" evidence="12">
    <location>
        <begin position="366"/>
        <end position="393"/>
    </location>
</feature>
<evidence type="ECO:0000256" key="1">
    <source>
        <dbReference type="ARBA" id="ARBA00000085"/>
    </source>
</evidence>
<keyword evidence="7" id="KW-0547">Nucleotide-binding</keyword>
<keyword evidence="10" id="KW-0902">Two-component regulatory system</keyword>
<dbReference type="PROSITE" id="PS50109">
    <property type="entry name" value="HIS_KIN"/>
    <property type="match status" value="1"/>
</dbReference>
<dbReference type="GO" id="GO:0016301">
    <property type="term" value="F:kinase activity"/>
    <property type="evidence" value="ECO:0007669"/>
    <property type="project" value="UniProtKB-KW"/>
</dbReference>
<evidence type="ECO:0000256" key="3">
    <source>
        <dbReference type="ARBA" id="ARBA00012438"/>
    </source>
</evidence>
<evidence type="ECO:0000256" key="10">
    <source>
        <dbReference type="ARBA" id="ARBA00023012"/>
    </source>
</evidence>
<dbReference type="SUPFAM" id="SSF55874">
    <property type="entry name" value="ATPase domain of HSP90 chaperone/DNA topoisomerase II/histidine kinase"/>
    <property type="match status" value="1"/>
</dbReference>
<dbReference type="PANTHER" id="PTHR45453:SF3">
    <property type="entry name" value="HISTIDINE KINASE"/>
    <property type="match status" value="1"/>
</dbReference>
<evidence type="ECO:0000256" key="9">
    <source>
        <dbReference type="ARBA" id="ARBA00022840"/>
    </source>
</evidence>
<dbReference type="PRINTS" id="PR00344">
    <property type="entry name" value="BCTRLSENSOR"/>
</dbReference>
<evidence type="ECO:0000313" key="17">
    <source>
        <dbReference type="Proteomes" id="UP001575622"/>
    </source>
</evidence>
<dbReference type="InterPro" id="IPR003594">
    <property type="entry name" value="HATPase_dom"/>
</dbReference>
<dbReference type="Pfam" id="PF02518">
    <property type="entry name" value="HATPase_c"/>
    <property type="match status" value="1"/>
</dbReference>
<dbReference type="SMART" id="SM00387">
    <property type="entry name" value="HATPase_c"/>
    <property type="match status" value="1"/>
</dbReference>
<dbReference type="PANTHER" id="PTHR45453">
    <property type="entry name" value="PHOSPHATE REGULON SENSOR PROTEIN PHOR"/>
    <property type="match status" value="1"/>
</dbReference>
<dbReference type="PROSITE" id="PS50885">
    <property type="entry name" value="HAMP"/>
    <property type="match status" value="1"/>
</dbReference>
<dbReference type="SMART" id="SM00388">
    <property type="entry name" value="HisKA"/>
    <property type="match status" value="1"/>
</dbReference>
<keyword evidence="12" id="KW-0175">Coiled coil</keyword>
<sequence length="620" mass="71175">MKIGIVSKLFLLTTALCVLVLTIIFGGQALFFEQFYVYQKEEDVKTALQAYKQDYLKNAGDAQAMARLEQDFYRKHSTWITALDAMGNLIYTDDFYMEVRVERSTDDFHMEVRLKRPTDTPALSGKTMTIPLYSVMNVEDFSKDIPYLEPFIKEGLPITIEGIMVKNRLFPQRMGPNVSELRKEARLENQHLVKKENEVVSRFENGFKFREKYPTDLVIGTITKVETPEGTGISRYTNHLFLERVKAFQADLLFGDYDGDSNPNRIMNYEENHVNYKIFVDRIEDPAGNPTYIFAMTSLQPVDEAAGVMQDYYVYIIIATLLLVLLASFYSSRGIARPLLRINHTTRKIAELDFSEKIPITTKDEIGDLSRNINELSDRLHSYIEQLQQDIEKEKQLEHTRKEFISGVSHELKTPLSVIQSCLSILRDGVASHKRDHYFDAMENEVKKMDLLIVDMLDLAKYESGTYKMKMDSFAIDAVIGQVCEKLAIEIEQKQLRLNLRLSPAIVIANQHRIEQVIVNFLTNAIRHTPERESIYVSTVEERDTVTVRVENKGASIPAEHLEKIWDRFYRAEPSRHRSTGGTGLGLAICKKILELHGVSYGVTNTADGVLFFFHLNKKV</sequence>
<dbReference type="InterPro" id="IPR003661">
    <property type="entry name" value="HisK_dim/P_dom"/>
</dbReference>
<dbReference type="InterPro" id="IPR036890">
    <property type="entry name" value="HATPase_C_sf"/>
</dbReference>
<dbReference type="RefSeq" id="WP_373948050.1">
    <property type="nucleotide sequence ID" value="NZ_JBHDLN010000001.1"/>
</dbReference>
<evidence type="ECO:0000256" key="5">
    <source>
        <dbReference type="ARBA" id="ARBA00022553"/>
    </source>
</evidence>
<keyword evidence="17" id="KW-1185">Reference proteome</keyword>
<evidence type="ECO:0000256" key="8">
    <source>
        <dbReference type="ARBA" id="ARBA00022777"/>
    </source>
</evidence>
<feature type="transmembrane region" description="Helical" evidence="13">
    <location>
        <begin position="312"/>
        <end position="331"/>
    </location>
</feature>
<dbReference type="Pfam" id="PF00672">
    <property type="entry name" value="HAMP"/>
    <property type="match status" value="1"/>
</dbReference>
<dbReference type="InterPro" id="IPR004358">
    <property type="entry name" value="Sig_transdc_His_kin-like_C"/>
</dbReference>
<keyword evidence="11 13" id="KW-0472">Membrane</keyword>
<comment type="subcellular location">
    <subcellularLocation>
        <location evidence="2">Cell membrane</location>
        <topology evidence="2">Multi-pass membrane protein</topology>
    </subcellularLocation>
</comment>
<feature type="domain" description="HAMP" evidence="15">
    <location>
        <begin position="333"/>
        <end position="385"/>
    </location>
</feature>
<evidence type="ECO:0000256" key="11">
    <source>
        <dbReference type="ARBA" id="ARBA00023136"/>
    </source>
</evidence>
<dbReference type="SMART" id="SM00304">
    <property type="entry name" value="HAMP"/>
    <property type="match status" value="1"/>
</dbReference>
<dbReference type="EC" id="2.7.13.3" evidence="3"/>
<dbReference type="SUPFAM" id="SSF47384">
    <property type="entry name" value="Homodimeric domain of signal transducing histidine kinase"/>
    <property type="match status" value="1"/>
</dbReference>
<dbReference type="SUPFAM" id="SSF158472">
    <property type="entry name" value="HAMP domain-like"/>
    <property type="match status" value="1"/>
</dbReference>
<dbReference type="Gene3D" id="6.10.340.10">
    <property type="match status" value="1"/>
</dbReference>
<keyword evidence="4" id="KW-1003">Cell membrane</keyword>
<dbReference type="Proteomes" id="UP001575622">
    <property type="component" value="Unassembled WGS sequence"/>
</dbReference>
<keyword evidence="8 16" id="KW-0418">Kinase</keyword>
<dbReference type="CDD" id="cd06225">
    <property type="entry name" value="HAMP"/>
    <property type="match status" value="1"/>
</dbReference>
<evidence type="ECO:0000256" key="7">
    <source>
        <dbReference type="ARBA" id="ARBA00022741"/>
    </source>
</evidence>
<proteinExistence type="predicted"/>
<evidence type="ECO:0000259" key="14">
    <source>
        <dbReference type="PROSITE" id="PS50109"/>
    </source>
</evidence>
<dbReference type="EMBL" id="JBHDLN010000001">
    <property type="protein sequence ID" value="MFB0840793.1"/>
    <property type="molecule type" value="Genomic_DNA"/>
</dbReference>
<keyword evidence="13" id="KW-1133">Transmembrane helix</keyword>
<gene>
    <name evidence="16" type="ORF">ACEU3E_01280</name>
</gene>
<dbReference type="InterPro" id="IPR050351">
    <property type="entry name" value="BphY/WalK/GraS-like"/>
</dbReference>
<evidence type="ECO:0000256" key="12">
    <source>
        <dbReference type="SAM" id="Coils"/>
    </source>
</evidence>
<feature type="domain" description="Histidine kinase" evidence="14">
    <location>
        <begin position="407"/>
        <end position="620"/>
    </location>
</feature>
<name>A0ABV4UV86_9BACL</name>
<accession>A0ABV4UV86</accession>
<keyword evidence="9" id="KW-0067">ATP-binding</keyword>
<keyword evidence="13" id="KW-0812">Transmembrane</keyword>
<evidence type="ECO:0000256" key="13">
    <source>
        <dbReference type="SAM" id="Phobius"/>
    </source>
</evidence>
<dbReference type="Pfam" id="PF00512">
    <property type="entry name" value="HisKA"/>
    <property type="match status" value="1"/>
</dbReference>
<comment type="caution">
    <text evidence="16">The sequence shown here is derived from an EMBL/GenBank/DDBJ whole genome shotgun (WGS) entry which is preliminary data.</text>
</comment>
<dbReference type="Gene3D" id="1.10.287.130">
    <property type="match status" value="1"/>
</dbReference>
<keyword evidence="5" id="KW-0597">Phosphoprotein</keyword>
<dbReference type="InterPro" id="IPR003660">
    <property type="entry name" value="HAMP_dom"/>
</dbReference>
<evidence type="ECO:0000313" key="16">
    <source>
        <dbReference type="EMBL" id="MFB0840793.1"/>
    </source>
</evidence>
<reference evidence="16 17" key="1">
    <citation type="submission" date="2024-09" db="EMBL/GenBank/DDBJ databases">
        <authorList>
            <person name="Makale K.P.P."/>
            <person name="Makhzoum A."/>
            <person name="Rantong G."/>
            <person name="Rahube T.O."/>
        </authorList>
    </citation>
    <scope>NUCLEOTIDE SEQUENCE [LARGE SCALE GENOMIC DNA]</scope>
    <source>
        <strain evidence="16 17">KM_D13</strain>
    </source>
</reference>
<evidence type="ECO:0000259" key="15">
    <source>
        <dbReference type="PROSITE" id="PS50885"/>
    </source>
</evidence>
<evidence type="ECO:0000256" key="2">
    <source>
        <dbReference type="ARBA" id="ARBA00004651"/>
    </source>
</evidence>
<protein>
    <recommendedName>
        <fullName evidence="3">histidine kinase</fullName>
        <ecNumber evidence="3">2.7.13.3</ecNumber>
    </recommendedName>
</protein>